<feature type="region of interest" description="Disordered" evidence="1">
    <location>
        <begin position="44"/>
        <end position="106"/>
    </location>
</feature>
<evidence type="ECO:0000256" key="1">
    <source>
        <dbReference type="SAM" id="MobiDB-lite"/>
    </source>
</evidence>
<dbReference type="RefSeq" id="XP_011309781.1">
    <property type="nucleotide sequence ID" value="XM_011311479.1"/>
</dbReference>
<reference evidence="4" key="2">
    <citation type="submission" date="2025-04" db="UniProtKB">
        <authorList>
            <consortium name="RefSeq"/>
        </authorList>
    </citation>
    <scope>IDENTIFICATION</scope>
    <source>
        <strain evidence="4">USDA-PBARC FA_bdor</strain>
        <tissue evidence="4">Whole organism</tissue>
    </source>
</reference>
<feature type="region of interest" description="Disordered" evidence="1">
    <location>
        <begin position="1"/>
        <end position="29"/>
    </location>
</feature>
<protein>
    <submittedName>
        <fullName evidence="4">Uncharacterized protein isoform X1</fullName>
    </submittedName>
</protein>
<dbReference type="AlphaFoldDB" id="A0A0C9R2X6"/>
<reference evidence="2" key="1">
    <citation type="submission" date="2015-01" db="EMBL/GenBank/DDBJ databases">
        <title>Transcriptome Assembly of Fopius arisanus.</title>
        <authorList>
            <person name="Geib S."/>
        </authorList>
    </citation>
    <scope>NUCLEOTIDE SEQUENCE</scope>
</reference>
<proteinExistence type="predicted"/>
<dbReference type="EMBL" id="GBYB01010589">
    <property type="protein sequence ID" value="JAG80356.1"/>
    <property type="molecule type" value="Transcribed_RNA"/>
</dbReference>
<name>A0A0C9R2X6_9HYME</name>
<dbReference type="GeneID" id="105270498"/>
<gene>
    <name evidence="4" type="primary">LOC105270498</name>
    <name evidence="2" type="ORF">g.50129</name>
</gene>
<dbReference type="Proteomes" id="UP000694866">
    <property type="component" value="Unplaced"/>
</dbReference>
<evidence type="ECO:0000313" key="4">
    <source>
        <dbReference type="RefSeq" id="XP_011309781.1"/>
    </source>
</evidence>
<accession>A0A9R1U7B5</accession>
<dbReference type="KEGG" id="fas:105270498"/>
<accession>A0A0C9R2X6</accession>
<feature type="compositionally biased region" description="Polar residues" evidence="1">
    <location>
        <begin position="1"/>
        <end position="28"/>
    </location>
</feature>
<organism evidence="2">
    <name type="scientific">Fopius arisanus</name>
    <dbReference type="NCBI Taxonomy" id="64838"/>
    <lineage>
        <taxon>Eukaryota</taxon>
        <taxon>Metazoa</taxon>
        <taxon>Ecdysozoa</taxon>
        <taxon>Arthropoda</taxon>
        <taxon>Hexapoda</taxon>
        <taxon>Insecta</taxon>
        <taxon>Pterygota</taxon>
        <taxon>Neoptera</taxon>
        <taxon>Endopterygota</taxon>
        <taxon>Hymenoptera</taxon>
        <taxon>Apocrita</taxon>
        <taxon>Ichneumonoidea</taxon>
        <taxon>Braconidae</taxon>
        <taxon>Opiinae</taxon>
        <taxon>Fopius</taxon>
    </lineage>
</organism>
<sequence>MKKTPFNTPQGNRSGISKSGSDWTSYDPYNNRGYGQKNMSCPVYASTSSGETSTSDYIPFTSTPSSYQCRNSSPTAHHNRKQMTNLYGGRGGRNKTPRIYNDHRSSRGSWNPFSPYDNRRDHHRDHSHELAMMRRKPIAEIINLSLILEDPWRKLINNSRNYTAEREKSESNLLITPEKVDIPLQDGLHKDNRHNESSTEGHWRLR</sequence>
<evidence type="ECO:0000313" key="2">
    <source>
        <dbReference type="EMBL" id="JAG80356.1"/>
    </source>
</evidence>
<feature type="compositionally biased region" description="Polar residues" evidence="1">
    <location>
        <begin position="45"/>
        <end position="76"/>
    </location>
</feature>
<feature type="region of interest" description="Disordered" evidence="1">
    <location>
        <begin position="185"/>
        <end position="206"/>
    </location>
</feature>
<evidence type="ECO:0000313" key="3">
    <source>
        <dbReference type="Proteomes" id="UP000694866"/>
    </source>
</evidence>
<keyword evidence="3" id="KW-1185">Reference proteome</keyword>
<feature type="compositionally biased region" description="Basic and acidic residues" evidence="1">
    <location>
        <begin position="187"/>
        <end position="206"/>
    </location>
</feature>